<proteinExistence type="predicted"/>
<reference evidence="1" key="1">
    <citation type="submission" date="2019-05" db="EMBL/GenBank/DDBJ databases">
        <title>The de novo reference genome and transcriptome assemblies of the wild tomato species Solanum chilense.</title>
        <authorList>
            <person name="Stam R."/>
            <person name="Nosenko T."/>
            <person name="Hoerger A.C."/>
            <person name="Stephan W."/>
            <person name="Seidel M.A."/>
            <person name="Kuhn J.M.M."/>
            <person name="Haberer G."/>
            <person name="Tellier A."/>
        </authorList>
    </citation>
    <scope>NUCLEOTIDE SEQUENCE</scope>
    <source>
        <tissue evidence="1">Mature leaves</tissue>
    </source>
</reference>
<dbReference type="AlphaFoldDB" id="A0A6N2AEG4"/>
<protein>
    <submittedName>
        <fullName evidence="1">Uncharacterized protein</fullName>
    </submittedName>
</protein>
<name>A0A6N2AEG4_SOLCI</name>
<sequence length="110" mass="12218">MDAQSQSKRFTRGIPLHVEIDVEHPSFSLSLTQEFGEISGSLSKSTTIQEIRSKFNNDPSRFVDAGVKNLVDVVTGSSKKRKHKADVYIVHNDKNEVVVSGSIEHHKVSV</sequence>
<organism evidence="1">
    <name type="scientific">Solanum chilense</name>
    <name type="common">Tomato</name>
    <name type="synonym">Lycopersicon chilense</name>
    <dbReference type="NCBI Taxonomy" id="4083"/>
    <lineage>
        <taxon>Eukaryota</taxon>
        <taxon>Viridiplantae</taxon>
        <taxon>Streptophyta</taxon>
        <taxon>Embryophyta</taxon>
        <taxon>Tracheophyta</taxon>
        <taxon>Spermatophyta</taxon>
        <taxon>Magnoliopsida</taxon>
        <taxon>eudicotyledons</taxon>
        <taxon>Gunneridae</taxon>
        <taxon>Pentapetalae</taxon>
        <taxon>asterids</taxon>
        <taxon>lamiids</taxon>
        <taxon>Solanales</taxon>
        <taxon>Solanaceae</taxon>
        <taxon>Solanoideae</taxon>
        <taxon>Solaneae</taxon>
        <taxon>Solanum</taxon>
        <taxon>Solanum subgen. Lycopersicon</taxon>
    </lineage>
</organism>
<dbReference type="EMBL" id="RXGB01046683">
    <property type="protein sequence ID" value="TMW80636.1"/>
    <property type="molecule type" value="Genomic_DNA"/>
</dbReference>
<comment type="caution">
    <text evidence="1">The sequence shown here is derived from an EMBL/GenBank/DDBJ whole genome shotgun (WGS) entry which is preliminary data.</text>
</comment>
<evidence type="ECO:0000313" key="1">
    <source>
        <dbReference type="EMBL" id="TMW80636.1"/>
    </source>
</evidence>
<gene>
    <name evidence="1" type="ORF">EJD97_017537</name>
</gene>
<accession>A0A6N2AEG4</accession>